<feature type="transmembrane region" description="Helical" evidence="1">
    <location>
        <begin position="47"/>
        <end position="66"/>
    </location>
</feature>
<keyword evidence="3" id="KW-1185">Reference proteome</keyword>
<feature type="transmembrane region" description="Helical" evidence="1">
    <location>
        <begin position="21"/>
        <end position="41"/>
    </location>
</feature>
<dbReference type="AlphaFoldDB" id="A0A9J6FNP4"/>
<evidence type="ECO:0000256" key="1">
    <source>
        <dbReference type="SAM" id="Phobius"/>
    </source>
</evidence>
<gene>
    <name evidence="2" type="ORF">HPB48_003117</name>
</gene>
<dbReference type="InterPro" id="IPR045349">
    <property type="entry name" value="SLC41A1-3"/>
</dbReference>
<proteinExistence type="predicted"/>
<evidence type="ECO:0008006" key="4">
    <source>
        <dbReference type="Google" id="ProtNLM"/>
    </source>
</evidence>
<organism evidence="2 3">
    <name type="scientific">Haemaphysalis longicornis</name>
    <name type="common">Bush tick</name>
    <dbReference type="NCBI Taxonomy" id="44386"/>
    <lineage>
        <taxon>Eukaryota</taxon>
        <taxon>Metazoa</taxon>
        <taxon>Ecdysozoa</taxon>
        <taxon>Arthropoda</taxon>
        <taxon>Chelicerata</taxon>
        <taxon>Arachnida</taxon>
        <taxon>Acari</taxon>
        <taxon>Parasitiformes</taxon>
        <taxon>Ixodida</taxon>
        <taxon>Ixodoidea</taxon>
        <taxon>Ixodidae</taxon>
        <taxon>Haemaphysalinae</taxon>
        <taxon>Haemaphysalis</taxon>
    </lineage>
</organism>
<dbReference type="EMBL" id="JABSTR010000004">
    <property type="protein sequence ID" value="KAH9367838.1"/>
    <property type="molecule type" value="Genomic_DNA"/>
</dbReference>
<dbReference type="GO" id="GO:0005886">
    <property type="term" value="C:plasma membrane"/>
    <property type="evidence" value="ECO:0007669"/>
    <property type="project" value="TreeGrafter"/>
</dbReference>
<keyword evidence="1" id="KW-0812">Transmembrane</keyword>
<dbReference type="Proteomes" id="UP000821853">
    <property type="component" value="Chromosome 2"/>
</dbReference>
<keyword evidence="1" id="KW-1133">Transmembrane helix</keyword>
<accession>A0A9J6FNP4</accession>
<dbReference type="GO" id="GO:0008324">
    <property type="term" value="F:monoatomic cation transmembrane transporter activity"/>
    <property type="evidence" value="ECO:0007669"/>
    <property type="project" value="InterPro"/>
</dbReference>
<sequence>MSTVVVVATKCHKNPDNIAPAIAASFGDLTTLFLLSHLASFFLDHPYIAPVVIILIVASLPLWIMLARRNTISREVLRVGWFPIIIALTASR</sequence>
<dbReference type="VEuPathDB" id="VectorBase:HLOH_060555"/>
<reference evidence="2 3" key="1">
    <citation type="journal article" date="2020" name="Cell">
        <title>Large-Scale Comparative Analyses of Tick Genomes Elucidate Their Genetic Diversity and Vector Capacities.</title>
        <authorList>
            <consortium name="Tick Genome and Microbiome Consortium (TIGMIC)"/>
            <person name="Jia N."/>
            <person name="Wang J."/>
            <person name="Shi W."/>
            <person name="Du L."/>
            <person name="Sun Y."/>
            <person name="Zhan W."/>
            <person name="Jiang J.F."/>
            <person name="Wang Q."/>
            <person name="Zhang B."/>
            <person name="Ji P."/>
            <person name="Bell-Sakyi L."/>
            <person name="Cui X.M."/>
            <person name="Yuan T.T."/>
            <person name="Jiang B.G."/>
            <person name="Yang W.F."/>
            <person name="Lam T.T."/>
            <person name="Chang Q.C."/>
            <person name="Ding S.J."/>
            <person name="Wang X.J."/>
            <person name="Zhu J.G."/>
            <person name="Ruan X.D."/>
            <person name="Zhao L."/>
            <person name="Wei J.T."/>
            <person name="Ye R.Z."/>
            <person name="Que T.C."/>
            <person name="Du C.H."/>
            <person name="Zhou Y.H."/>
            <person name="Cheng J.X."/>
            <person name="Dai P.F."/>
            <person name="Guo W.B."/>
            <person name="Han X.H."/>
            <person name="Huang E.J."/>
            <person name="Li L.F."/>
            <person name="Wei W."/>
            <person name="Gao Y.C."/>
            <person name="Liu J.Z."/>
            <person name="Shao H.Z."/>
            <person name="Wang X."/>
            <person name="Wang C.C."/>
            <person name="Yang T.C."/>
            <person name="Huo Q.B."/>
            <person name="Li W."/>
            <person name="Chen H.Y."/>
            <person name="Chen S.E."/>
            <person name="Zhou L.G."/>
            <person name="Ni X.B."/>
            <person name="Tian J.H."/>
            <person name="Sheng Y."/>
            <person name="Liu T."/>
            <person name="Pan Y.S."/>
            <person name="Xia L.Y."/>
            <person name="Li J."/>
            <person name="Zhao F."/>
            <person name="Cao W.C."/>
        </authorList>
    </citation>
    <scope>NUCLEOTIDE SEQUENCE [LARGE SCALE GENOMIC DNA]</scope>
    <source>
        <strain evidence="2">HaeL-2018</strain>
    </source>
</reference>
<name>A0A9J6FNP4_HAELO</name>
<evidence type="ECO:0000313" key="3">
    <source>
        <dbReference type="Proteomes" id="UP000821853"/>
    </source>
</evidence>
<protein>
    <recommendedName>
        <fullName evidence="4">SLC41A/MgtE integral membrane domain-containing protein</fullName>
    </recommendedName>
</protein>
<comment type="caution">
    <text evidence="2">The sequence shown here is derived from an EMBL/GenBank/DDBJ whole genome shotgun (WGS) entry which is preliminary data.</text>
</comment>
<dbReference type="PANTHER" id="PTHR16228">
    <property type="entry name" value="DIVALENT CATION TRANSPORTER SOLUTE CARRIER FAMILY 41"/>
    <property type="match status" value="1"/>
</dbReference>
<dbReference type="InterPro" id="IPR036739">
    <property type="entry name" value="SLC41_membr_dom_sf"/>
</dbReference>
<dbReference type="OrthoDB" id="6506236at2759"/>
<keyword evidence="1" id="KW-0472">Membrane</keyword>
<dbReference type="SUPFAM" id="SSF161093">
    <property type="entry name" value="MgtE membrane domain-like"/>
    <property type="match status" value="1"/>
</dbReference>
<dbReference type="PANTHER" id="PTHR16228:SF7">
    <property type="entry name" value="SLC41A_MGTE INTEGRAL MEMBRANE DOMAIN-CONTAINING PROTEIN"/>
    <property type="match status" value="1"/>
</dbReference>
<evidence type="ECO:0000313" key="2">
    <source>
        <dbReference type="EMBL" id="KAH9367838.1"/>
    </source>
</evidence>